<gene>
    <name evidence="2" type="ORF">MNBD_GAMMA19-1873</name>
</gene>
<proteinExistence type="predicted"/>
<dbReference type="Gene3D" id="1.10.1130.10">
    <property type="entry name" value="Flavocytochrome C3, Chain A"/>
    <property type="match status" value="1"/>
</dbReference>
<dbReference type="EMBL" id="UOFV01000294">
    <property type="protein sequence ID" value="VAX02193.1"/>
    <property type="molecule type" value="Genomic_DNA"/>
</dbReference>
<reference evidence="2" key="1">
    <citation type="submission" date="2018-06" db="EMBL/GenBank/DDBJ databases">
        <authorList>
            <person name="Zhirakovskaya E."/>
        </authorList>
    </citation>
    <scope>NUCLEOTIDE SEQUENCE</scope>
</reference>
<evidence type="ECO:0000313" key="2">
    <source>
        <dbReference type="EMBL" id="VAX02193.1"/>
    </source>
</evidence>
<protein>
    <submittedName>
        <fullName evidence="2">Cytochrome c family protein</fullName>
    </submittedName>
</protein>
<evidence type="ECO:0000256" key="1">
    <source>
        <dbReference type="SAM" id="MobiDB-lite"/>
    </source>
</evidence>
<name>A0A3B1AQL7_9ZZZZ</name>
<accession>A0A3B1AQL7</accession>
<sequence>MQNKEVVIASILVFMSAVVWVSSVSAARIADIRNTKHNFSSFVTPNILGGGDTRTVKATEEAEICVFCHTPHGANQSEGPLWNRAIPPSSSYTVYSSSSIDSSIEQPNGASKLCLSCHDGSIAIGSVRNSSGSGGFQSGTINMTGTGTGGVMAPGEGNNTGYTRFLGNDLSNDHPISLTYNQALFSADGEMRDPTESPIRVRGLTPRPQLQDIHLQPAVRNAPTPDNGQVQCISCHDPHIRDTTDENIKFLRLNRLQKAPPDGSDNFLPATDIICLACHTKAGWEGSAHAQPSVANEIYTNAAADVREFAQGTAVWQTACLACHDTHTVQGSRRLLRGGTDGDTLTVGGYKIKVGNGNYSVEETCFACHSSDGGTLTSQGMGTDVPDIKVDFNMSFRMPIRSGEQAAGMEVHDIGSTGQDTQELNQRGKDFIESRANLGKISMGGSLNNRHVECTDCHNPHRVTRRRQFNQDNLGGTLDAAGTHNHDNANPHTNIASGVLRGMWGVEPEYTSNSFHVEPVNFTIKRGDPGANAPTEVIRPYVTREYQICLKCHSNYGYDDPPELRDNSVTTPRGVNGMTQYTNQAREFNSPALHAGEPRSVGTDGGTGNNNGFTWNTNNHRGWHPVMQPTGRTPSARATSQNNWISPFNNAVGTQTMYCTDCHGSNTNAGTVDPDPGQENGPVWGPHGSNNYFLLKGDWSGNAPGSPQNDFTGRPGTGDNDSGNDATTHLCFKCHRYEQYASPSGASQASGFSGMGCMCLGMGGMGGGGNFHRLHASRVTNFRCTLCHVAVPHGWKNKNFLVNLNDVGEEAGFPAGSSNEVRNSTTNGYVQGPYYNRAVLKVRSFARSGSWSANNCGSIGVSGNGAVGVGWMVGMGGMGGMGGGGGGGGSEACGNIP</sequence>
<feature type="region of interest" description="Disordered" evidence="1">
    <location>
        <begin position="697"/>
        <end position="722"/>
    </location>
</feature>
<dbReference type="AlphaFoldDB" id="A0A3B1AQL7"/>
<dbReference type="InterPro" id="IPR036280">
    <property type="entry name" value="Multihaem_cyt_sf"/>
</dbReference>
<organism evidence="2">
    <name type="scientific">hydrothermal vent metagenome</name>
    <dbReference type="NCBI Taxonomy" id="652676"/>
    <lineage>
        <taxon>unclassified sequences</taxon>
        <taxon>metagenomes</taxon>
        <taxon>ecological metagenomes</taxon>
    </lineage>
</organism>
<dbReference type="SUPFAM" id="SSF48695">
    <property type="entry name" value="Multiheme cytochromes"/>
    <property type="match status" value="3"/>
</dbReference>